<proteinExistence type="predicted"/>
<dbReference type="InterPro" id="IPR019884">
    <property type="entry name" value="YtoQ_family_protein"/>
</dbReference>
<sequence>MELTVYLAGEIHSNWRDDIRQKAEAKQLPLLFTGPMEQHDRSDHIGEEILGPQADAIAKDEAASQINNLRTQVLLSKADVVIAYFGPKYKQWNTAMDAASAMTLGKPVILIRERDNHHALKELANKAQLVVENADQAIEALAYIFE</sequence>
<gene>
    <name evidence="1" type="ORF">M3202_12915</name>
</gene>
<keyword evidence="2" id="KW-1185">Reference proteome</keyword>
<dbReference type="NCBIfam" id="TIGR03646">
    <property type="entry name" value="YtoQ_fam"/>
    <property type="match status" value="1"/>
</dbReference>
<dbReference type="Pfam" id="PF11071">
    <property type="entry name" value="Nuc_deoxyri_tr3"/>
    <property type="match status" value="1"/>
</dbReference>
<name>A0A9X2IQW6_9BACI</name>
<dbReference type="EMBL" id="JAMBOL010000011">
    <property type="protein sequence ID" value="MCM3714983.1"/>
    <property type="molecule type" value="Genomic_DNA"/>
</dbReference>
<evidence type="ECO:0000313" key="2">
    <source>
        <dbReference type="Proteomes" id="UP001139179"/>
    </source>
</evidence>
<organism evidence="1 2">
    <name type="scientific">Halalkalibacter oceani</name>
    <dbReference type="NCBI Taxonomy" id="1653776"/>
    <lineage>
        <taxon>Bacteria</taxon>
        <taxon>Bacillati</taxon>
        <taxon>Bacillota</taxon>
        <taxon>Bacilli</taxon>
        <taxon>Bacillales</taxon>
        <taxon>Bacillaceae</taxon>
        <taxon>Halalkalibacter</taxon>
    </lineage>
</organism>
<comment type="caution">
    <text evidence="1">The sequence shown here is derived from an EMBL/GenBank/DDBJ whole genome shotgun (WGS) entry which is preliminary data.</text>
</comment>
<reference evidence="1" key="1">
    <citation type="submission" date="2022-05" db="EMBL/GenBank/DDBJ databases">
        <title>Comparative Genomics of Spacecraft Associated Microbes.</title>
        <authorList>
            <person name="Tran M.T."/>
            <person name="Wright A."/>
            <person name="Seuylemezian A."/>
            <person name="Eisen J."/>
            <person name="Coil D."/>
        </authorList>
    </citation>
    <scope>NUCLEOTIDE SEQUENCE</scope>
    <source>
        <strain evidence="1">214.1.1</strain>
    </source>
</reference>
<protein>
    <submittedName>
        <fullName evidence="1">YtoQ family protein</fullName>
    </submittedName>
</protein>
<dbReference type="AlphaFoldDB" id="A0A9X2IQW6"/>
<dbReference type="RefSeq" id="WP_251223752.1">
    <property type="nucleotide sequence ID" value="NZ_JAMBOL010000011.1"/>
</dbReference>
<dbReference type="SUPFAM" id="SSF52309">
    <property type="entry name" value="N-(deoxy)ribosyltransferase-like"/>
    <property type="match status" value="1"/>
</dbReference>
<dbReference type="Proteomes" id="UP001139179">
    <property type="component" value="Unassembled WGS sequence"/>
</dbReference>
<evidence type="ECO:0000313" key="1">
    <source>
        <dbReference type="EMBL" id="MCM3714983.1"/>
    </source>
</evidence>
<accession>A0A9X2IQW6</accession>
<dbReference type="Gene3D" id="3.40.50.450">
    <property type="match status" value="1"/>
</dbReference>